<dbReference type="Proteomes" id="UP000701801">
    <property type="component" value="Unassembled WGS sequence"/>
</dbReference>
<dbReference type="AlphaFoldDB" id="A0A9N9QBT9"/>
<dbReference type="EMBL" id="CAJVRM010000618">
    <property type="protein sequence ID" value="CAG8982439.1"/>
    <property type="molecule type" value="Genomic_DNA"/>
</dbReference>
<sequence length="133" mass="14162">MMLAITLLLNFLFLLLVAARTIKCCQDPRGNTQAWTWADEADLTSLKPEQYSTREPQAVVSDSSLCKVAGRTCHKAAGVKGRTRAGVSLCGEVCGQLIDEQGGFRVLVNGTRTAGGCVPEVCGFQSCPPVVCV</sequence>
<evidence type="ECO:0000313" key="2">
    <source>
        <dbReference type="EMBL" id="CAG8982439.1"/>
    </source>
</evidence>
<evidence type="ECO:0000256" key="1">
    <source>
        <dbReference type="SAM" id="SignalP"/>
    </source>
</evidence>
<feature type="chain" id="PRO_5040483958" description="Secreted protein" evidence="1">
    <location>
        <begin position="20"/>
        <end position="133"/>
    </location>
</feature>
<accession>A0A9N9QBT9</accession>
<protein>
    <recommendedName>
        <fullName evidence="4">Secreted protein</fullName>
    </recommendedName>
</protein>
<evidence type="ECO:0008006" key="4">
    <source>
        <dbReference type="Google" id="ProtNLM"/>
    </source>
</evidence>
<comment type="caution">
    <text evidence="2">The sequence shown here is derived from an EMBL/GenBank/DDBJ whole genome shotgun (WGS) entry which is preliminary data.</text>
</comment>
<evidence type="ECO:0000313" key="3">
    <source>
        <dbReference type="Proteomes" id="UP000701801"/>
    </source>
</evidence>
<organism evidence="2 3">
    <name type="scientific">Hymenoscyphus albidus</name>
    <dbReference type="NCBI Taxonomy" id="595503"/>
    <lineage>
        <taxon>Eukaryota</taxon>
        <taxon>Fungi</taxon>
        <taxon>Dikarya</taxon>
        <taxon>Ascomycota</taxon>
        <taxon>Pezizomycotina</taxon>
        <taxon>Leotiomycetes</taxon>
        <taxon>Helotiales</taxon>
        <taxon>Helotiaceae</taxon>
        <taxon>Hymenoscyphus</taxon>
    </lineage>
</organism>
<name>A0A9N9QBT9_9HELO</name>
<reference evidence="2" key="1">
    <citation type="submission" date="2021-07" db="EMBL/GenBank/DDBJ databases">
        <authorList>
            <person name="Durling M."/>
        </authorList>
    </citation>
    <scope>NUCLEOTIDE SEQUENCE</scope>
</reference>
<proteinExistence type="predicted"/>
<gene>
    <name evidence="2" type="ORF">HYALB_00007118</name>
</gene>
<keyword evidence="1" id="KW-0732">Signal</keyword>
<feature type="signal peptide" evidence="1">
    <location>
        <begin position="1"/>
        <end position="19"/>
    </location>
</feature>
<keyword evidence="3" id="KW-1185">Reference proteome</keyword>